<name>A0ABV1B235_9FIRM</name>
<accession>A0ABV1B235</accession>
<evidence type="ECO:0000313" key="2">
    <source>
        <dbReference type="EMBL" id="MEQ2364050.1"/>
    </source>
</evidence>
<evidence type="ECO:0000313" key="3">
    <source>
        <dbReference type="Proteomes" id="UP001469749"/>
    </source>
</evidence>
<dbReference type="RefSeq" id="WP_118340028.1">
    <property type="nucleotide sequence ID" value="NZ_JBBMEK010000020.1"/>
</dbReference>
<protein>
    <submittedName>
        <fullName evidence="2">Uncharacterized protein</fullName>
    </submittedName>
</protein>
<dbReference type="EMBL" id="JBBMEK010000020">
    <property type="protein sequence ID" value="MEQ2364050.1"/>
    <property type="molecule type" value="Genomic_DNA"/>
</dbReference>
<dbReference type="Proteomes" id="UP001469749">
    <property type="component" value="Unassembled WGS sequence"/>
</dbReference>
<gene>
    <name evidence="2" type="ORF">WMO25_02935</name>
</gene>
<comment type="caution">
    <text evidence="2">The sequence shown here is derived from an EMBL/GenBank/DDBJ whole genome shotgun (WGS) entry which is preliminary data.</text>
</comment>
<reference evidence="2 3" key="1">
    <citation type="submission" date="2024-03" db="EMBL/GenBank/DDBJ databases">
        <title>Human intestinal bacterial collection.</title>
        <authorList>
            <person name="Pauvert C."/>
            <person name="Hitch T.C.A."/>
            <person name="Clavel T."/>
        </authorList>
    </citation>
    <scope>NUCLEOTIDE SEQUENCE [LARGE SCALE GENOMIC DNA]</scope>
    <source>
        <strain evidence="2 3">CLA-AA-H190</strain>
    </source>
</reference>
<feature type="transmembrane region" description="Helical" evidence="1">
    <location>
        <begin position="9"/>
        <end position="28"/>
    </location>
</feature>
<proteinExistence type="predicted"/>
<keyword evidence="1" id="KW-0812">Transmembrane</keyword>
<keyword evidence="1" id="KW-0472">Membrane</keyword>
<keyword evidence="1" id="KW-1133">Transmembrane helix</keyword>
<evidence type="ECO:0000256" key="1">
    <source>
        <dbReference type="SAM" id="Phobius"/>
    </source>
</evidence>
<organism evidence="2 3">
    <name type="scientific">Coprococcus intestinihominis</name>
    <dbReference type="NCBI Taxonomy" id="3133154"/>
    <lineage>
        <taxon>Bacteria</taxon>
        <taxon>Bacillati</taxon>
        <taxon>Bacillota</taxon>
        <taxon>Clostridia</taxon>
        <taxon>Lachnospirales</taxon>
        <taxon>Lachnospiraceae</taxon>
        <taxon>Coprococcus</taxon>
    </lineage>
</organism>
<keyword evidence="3" id="KW-1185">Reference proteome</keyword>
<sequence>MKNKNIKKVIGIIMILCTMFLVTIPVYASNDENQFEPNKYIEQELNTWAEANGVGVVFENVYISPSRSDMSVEEIEKSVKSYVKMMKNAMQNMEVKLIERSNMARATGSYTASVESMIPAIGWGYIKQDFTANVSSSRISSVSLVGSSYDTGFTLGSWEPNYSWTDISSNKQFVQIHMKGTINYLWEGLNISKDCTFLDTFKASGSSLVESSYLDWPD</sequence>